<dbReference type="Pfam" id="PF17784">
    <property type="entry name" value="Sulfotransfer_4"/>
    <property type="match status" value="1"/>
</dbReference>
<comment type="caution">
    <text evidence="1">The sequence shown here is derived from an EMBL/GenBank/DDBJ whole genome shotgun (WGS) entry which is preliminary data.</text>
</comment>
<sequence length="212" mass="24296">MKIIGAGFGRTGTLSVKAALETLGLGPCYHMLTTFEEPGHLRLWNAVSRGERVDWAEIFARYRSTVDWPACDHWETLAKEYPEAKVLLTVRDSERWYDSFRQTLAPLWSAESADPELAEYLDLVRHITAHTFGGRLDDRAHAIAVFEEHNRRVRASIPSERLLVFDVREGWEPLCAFFGRPVPPDTPFPHLNDRAAFQELLSRRLAHRGDSR</sequence>
<protein>
    <submittedName>
        <fullName evidence="1">Sulfotransferase family protein</fullName>
    </submittedName>
</protein>
<dbReference type="InterPro" id="IPR027417">
    <property type="entry name" value="P-loop_NTPase"/>
</dbReference>
<keyword evidence="1" id="KW-0808">Transferase</keyword>
<dbReference type="GO" id="GO:0016740">
    <property type="term" value="F:transferase activity"/>
    <property type="evidence" value="ECO:0007669"/>
    <property type="project" value="UniProtKB-KW"/>
</dbReference>
<dbReference type="SMR" id="A0A6G3X8Q2"/>
<organism evidence="1">
    <name type="scientific">Streptomyces sp. SID7499</name>
    <dbReference type="NCBI Taxonomy" id="2706086"/>
    <lineage>
        <taxon>Bacteria</taxon>
        <taxon>Bacillati</taxon>
        <taxon>Actinomycetota</taxon>
        <taxon>Actinomycetes</taxon>
        <taxon>Kitasatosporales</taxon>
        <taxon>Streptomycetaceae</taxon>
        <taxon>Streptomyces</taxon>
    </lineage>
</organism>
<name>A0A6G3X8Q2_9ACTN</name>
<gene>
    <name evidence="1" type="ORF">G3M58_47930</name>
</gene>
<dbReference type="Gene3D" id="3.40.50.300">
    <property type="entry name" value="P-loop containing nucleotide triphosphate hydrolases"/>
    <property type="match status" value="1"/>
</dbReference>
<reference evidence="1" key="1">
    <citation type="submission" date="2020-01" db="EMBL/GenBank/DDBJ databases">
        <title>Insect and environment-associated Actinomycetes.</title>
        <authorList>
            <person name="Currrie C."/>
            <person name="Chevrette M."/>
            <person name="Carlson C."/>
            <person name="Stubbendieck R."/>
            <person name="Wendt-Pienkowski E."/>
        </authorList>
    </citation>
    <scope>NUCLEOTIDE SEQUENCE</scope>
    <source>
        <strain evidence="1">SID7499</strain>
    </source>
</reference>
<dbReference type="PANTHER" id="PTHR36978">
    <property type="entry name" value="P-LOOP CONTAINING NUCLEOTIDE TRIPHOSPHATE HYDROLASE"/>
    <property type="match status" value="1"/>
</dbReference>
<dbReference type="AlphaFoldDB" id="A0A6G3X8Q2"/>
<accession>A0A6G3X8Q2</accession>
<dbReference type="EMBL" id="JAAGMN010005032">
    <property type="protein sequence ID" value="NEE14178.1"/>
    <property type="molecule type" value="Genomic_DNA"/>
</dbReference>
<dbReference type="SUPFAM" id="SSF52540">
    <property type="entry name" value="P-loop containing nucleoside triphosphate hydrolases"/>
    <property type="match status" value="1"/>
</dbReference>
<dbReference type="PANTHER" id="PTHR36978:SF4">
    <property type="entry name" value="P-LOOP CONTAINING NUCLEOSIDE TRIPHOSPHATE HYDROLASE PROTEIN"/>
    <property type="match status" value="1"/>
</dbReference>
<dbReference type="InterPro" id="IPR040632">
    <property type="entry name" value="Sulfotransfer_4"/>
</dbReference>
<evidence type="ECO:0000313" key="1">
    <source>
        <dbReference type="EMBL" id="NEE14178.1"/>
    </source>
</evidence>
<proteinExistence type="predicted"/>